<evidence type="ECO:0000313" key="2">
    <source>
        <dbReference type="Proteomes" id="UP000324222"/>
    </source>
</evidence>
<protein>
    <submittedName>
        <fullName evidence="1">Uncharacterized protein</fullName>
    </submittedName>
</protein>
<name>A0A5B7F7X9_PORTR</name>
<dbReference type="AlphaFoldDB" id="A0A5B7F7X9"/>
<keyword evidence="2" id="KW-1185">Reference proteome</keyword>
<evidence type="ECO:0000313" key="1">
    <source>
        <dbReference type="EMBL" id="MPC41685.1"/>
    </source>
</evidence>
<accession>A0A5B7F7X9</accession>
<dbReference type="EMBL" id="VSRR010005149">
    <property type="protein sequence ID" value="MPC41685.1"/>
    <property type="molecule type" value="Genomic_DNA"/>
</dbReference>
<gene>
    <name evidence="1" type="ORF">E2C01_035285</name>
</gene>
<reference evidence="1 2" key="1">
    <citation type="submission" date="2019-05" db="EMBL/GenBank/DDBJ databases">
        <title>Another draft genome of Portunus trituberculatus and its Hox gene families provides insights of decapod evolution.</title>
        <authorList>
            <person name="Jeong J.-H."/>
            <person name="Song I."/>
            <person name="Kim S."/>
            <person name="Choi T."/>
            <person name="Kim D."/>
            <person name="Ryu S."/>
            <person name="Kim W."/>
        </authorList>
    </citation>
    <scope>NUCLEOTIDE SEQUENCE [LARGE SCALE GENOMIC DNA]</scope>
    <source>
        <tissue evidence="1">Muscle</tissue>
    </source>
</reference>
<organism evidence="1 2">
    <name type="scientific">Portunus trituberculatus</name>
    <name type="common">Swimming crab</name>
    <name type="synonym">Neptunus trituberculatus</name>
    <dbReference type="NCBI Taxonomy" id="210409"/>
    <lineage>
        <taxon>Eukaryota</taxon>
        <taxon>Metazoa</taxon>
        <taxon>Ecdysozoa</taxon>
        <taxon>Arthropoda</taxon>
        <taxon>Crustacea</taxon>
        <taxon>Multicrustacea</taxon>
        <taxon>Malacostraca</taxon>
        <taxon>Eumalacostraca</taxon>
        <taxon>Eucarida</taxon>
        <taxon>Decapoda</taxon>
        <taxon>Pleocyemata</taxon>
        <taxon>Brachyura</taxon>
        <taxon>Eubrachyura</taxon>
        <taxon>Portunoidea</taxon>
        <taxon>Portunidae</taxon>
        <taxon>Portuninae</taxon>
        <taxon>Portunus</taxon>
    </lineage>
</organism>
<dbReference type="Proteomes" id="UP000324222">
    <property type="component" value="Unassembled WGS sequence"/>
</dbReference>
<sequence>MYTVQKNQICYAFSTQRWVSDTETIIIPEKISIVPLRFFPTGRGKTAEARLLLEDPEEGLEK</sequence>
<comment type="caution">
    <text evidence="1">The sequence shown here is derived from an EMBL/GenBank/DDBJ whole genome shotgun (WGS) entry which is preliminary data.</text>
</comment>
<proteinExistence type="predicted"/>